<gene>
    <name evidence="6" type="ordered locus">Adeg_2104</name>
</gene>
<dbReference type="RefSeq" id="WP_015740057.1">
    <property type="nucleotide sequence ID" value="NC_013385.1"/>
</dbReference>
<keyword evidence="4" id="KW-0720">Serine protease</keyword>
<keyword evidence="3" id="KW-0378">Hydrolase</keyword>
<dbReference type="KEGG" id="adg:Adeg_2104"/>
<dbReference type="InterPro" id="IPR001316">
    <property type="entry name" value="Pept_S1A_streptogrisin"/>
</dbReference>
<evidence type="ECO:0000313" key="6">
    <source>
        <dbReference type="EMBL" id="ACX53181.1"/>
    </source>
</evidence>
<organism evidence="6 7">
    <name type="scientific">Ammonifex degensii (strain DSM 10501 / KC4)</name>
    <dbReference type="NCBI Taxonomy" id="429009"/>
    <lineage>
        <taxon>Bacteria</taxon>
        <taxon>Bacillati</taxon>
        <taxon>Bacillota</taxon>
        <taxon>Clostridia</taxon>
        <taxon>Thermoanaerobacterales</taxon>
        <taxon>Thermoanaerobacteraceae</taxon>
        <taxon>Ammonifex</taxon>
    </lineage>
</organism>
<name>C9RA52_AMMDK</name>
<evidence type="ECO:0000256" key="2">
    <source>
        <dbReference type="ARBA" id="ARBA00022670"/>
    </source>
</evidence>
<evidence type="ECO:0000256" key="4">
    <source>
        <dbReference type="ARBA" id="ARBA00022825"/>
    </source>
</evidence>
<evidence type="ECO:0000256" key="1">
    <source>
        <dbReference type="ARBA" id="ARBA00007664"/>
    </source>
</evidence>
<reference evidence="6 7" key="1">
    <citation type="submission" date="2009-10" db="EMBL/GenBank/DDBJ databases">
        <title>Complete sequence of chromosome of Ammonifex degensii KC4.</title>
        <authorList>
            <consortium name="US DOE Joint Genome Institute"/>
            <person name="Kerfeld C."/>
            <person name="Goodner B."/>
            <person name="Huber H."/>
            <person name="Stetter K."/>
            <person name="Lucas S."/>
            <person name="Copeland A."/>
            <person name="Lapidus A."/>
            <person name="Glavina del Rio T."/>
            <person name="Dalin E."/>
            <person name="Tice H."/>
            <person name="Bruce D."/>
            <person name="Goodwin L."/>
            <person name="Pitluck S."/>
            <person name="Saunders E."/>
            <person name="Brettin T."/>
            <person name="Detter J.C."/>
            <person name="Han C."/>
            <person name="Larimer F."/>
            <person name="Land M."/>
            <person name="Hauser L."/>
            <person name="Kyrpides N."/>
            <person name="Ovchinnikova G."/>
            <person name="Richardson P."/>
        </authorList>
    </citation>
    <scope>NUCLEOTIDE SEQUENCE [LARGE SCALE GENOMIC DNA]</scope>
    <source>
        <strain evidence="7">DSM 10501 / KC4</strain>
    </source>
</reference>
<dbReference type="SUPFAM" id="SSF50494">
    <property type="entry name" value="Trypsin-like serine proteases"/>
    <property type="match status" value="1"/>
</dbReference>
<dbReference type="HOGENOM" id="CLU_061991_0_0_9"/>
<keyword evidence="7" id="KW-1185">Reference proteome</keyword>
<dbReference type="GO" id="GO:0004252">
    <property type="term" value="F:serine-type endopeptidase activity"/>
    <property type="evidence" value="ECO:0007669"/>
    <property type="project" value="InterPro"/>
</dbReference>
<dbReference type="STRING" id="429009.Adeg_2104"/>
<comment type="similarity">
    <text evidence="1">Belongs to the peptidase S1 family.</text>
</comment>
<dbReference type="EMBL" id="CP001785">
    <property type="protein sequence ID" value="ACX53181.1"/>
    <property type="molecule type" value="Genomic_DNA"/>
</dbReference>
<protein>
    <recommendedName>
        <fullName evidence="8">Serine protease</fullName>
    </recommendedName>
</protein>
<dbReference type="eggNOG" id="COG0265">
    <property type="taxonomic scope" value="Bacteria"/>
</dbReference>
<proteinExistence type="inferred from homology"/>
<dbReference type="AlphaFoldDB" id="C9RA52"/>
<dbReference type="OrthoDB" id="104542at2"/>
<accession>C9RA52</accession>
<evidence type="ECO:0000256" key="3">
    <source>
        <dbReference type="ARBA" id="ARBA00022801"/>
    </source>
</evidence>
<dbReference type="Gene3D" id="2.40.10.10">
    <property type="entry name" value="Trypsin-like serine proteases"/>
    <property type="match status" value="1"/>
</dbReference>
<dbReference type="Proteomes" id="UP000002620">
    <property type="component" value="Chromosome"/>
</dbReference>
<sequence>MEKRILDKYRSWLLGLPQVVGVGWGKKMVRGEVTEQEALVVFVERKLPLPELPRQVRIPPKLEGVTTDVVETGRFYLLESYTGRYRPARPGVSLGHYRITAGTFGAVVYDRRTGEPLILSNNHILANRTNGFDGRAQIGDPVLQPGPYDGGSVDRDTLGTLYRLVPLRYVTEPATCAVARTAERLVNAVLELLTRSRYRLKLLRLTNMANRVDAALARPVKEDLIEPFIMEIGRVTGTAEPVLDLKVKKCGRTTGLTSGEVRYVNVTVTVGLGHDEQAFFEDQFVTTRLSLPGDSGSLVVDEGNRAVGLLFAGSDRFTVANRIANVLEALNVNF</sequence>
<keyword evidence="2" id="KW-0645">Protease</keyword>
<dbReference type="GO" id="GO:0006508">
    <property type="term" value="P:proteolysis"/>
    <property type="evidence" value="ECO:0007669"/>
    <property type="project" value="UniProtKB-KW"/>
</dbReference>
<dbReference type="InterPro" id="IPR043504">
    <property type="entry name" value="Peptidase_S1_PA_chymotrypsin"/>
</dbReference>
<evidence type="ECO:0000256" key="5">
    <source>
        <dbReference type="ARBA" id="ARBA00023157"/>
    </source>
</evidence>
<keyword evidence="5" id="KW-1015">Disulfide bond</keyword>
<evidence type="ECO:0008006" key="8">
    <source>
        <dbReference type="Google" id="ProtNLM"/>
    </source>
</evidence>
<dbReference type="InterPro" id="IPR009003">
    <property type="entry name" value="Peptidase_S1_PA"/>
</dbReference>
<evidence type="ECO:0000313" key="7">
    <source>
        <dbReference type="Proteomes" id="UP000002620"/>
    </source>
</evidence>
<dbReference type="PRINTS" id="PR00861">
    <property type="entry name" value="ALYTICPTASE"/>
</dbReference>